<dbReference type="Proteomes" id="UP000267289">
    <property type="component" value="Unassembled WGS sequence"/>
</dbReference>
<evidence type="ECO:0000313" key="3">
    <source>
        <dbReference type="Proteomes" id="UP000267289"/>
    </source>
</evidence>
<dbReference type="AlphaFoldDB" id="A0A498QIA8"/>
<reference evidence="2 3" key="1">
    <citation type="submission" date="2018-09" db="EMBL/GenBank/DDBJ databases">
        <authorList>
            <person name="Tagini F."/>
        </authorList>
    </citation>
    <scope>NUCLEOTIDE SEQUENCE [LARGE SCALE GENOMIC DNA]</scope>
    <source>
        <strain evidence="2 3">MK13</strain>
    </source>
</reference>
<gene>
    <name evidence="2" type="ORF">LAUMK13_05796</name>
</gene>
<proteinExistence type="predicted"/>
<accession>A0A498QIA8</accession>
<organism evidence="2 3">
    <name type="scientific">Mycobacterium innocens</name>
    <dbReference type="NCBI Taxonomy" id="2341083"/>
    <lineage>
        <taxon>Bacteria</taxon>
        <taxon>Bacillati</taxon>
        <taxon>Actinomycetota</taxon>
        <taxon>Actinomycetes</taxon>
        <taxon>Mycobacteriales</taxon>
        <taxon>Mycobacteriaceae</taxon>
        <taxon>Mycobacterium</taxon>
    </lineage>
</organism>
<sequence length="84" mass="8533">MFDQVAADGEPGDELGVHVPSGHGLDVADVGIGLGQTSLAAKPVQLVVSPALVLPVDGLLDHLRPGQGPDACRVGEFFEVLGHA</sequence>
<evidence type="ECO:0000313" key="2">
    <source>
        <dbReference type="EMBL" id="VBA47380.1"/>
    </source>
</evidence>
<name>A0A498QIA8_9MYCO</name>
<feature type="region of interest" description="Disordered" evidence="1">
    <location>
        <begin position="1"/>
        <end position="20"/>
    </location>
</feature>
<evidence type="ECO:0000256" key="1">
    <source>
        <dbReference type="SAM" id="MobiDB-lite"/>
    </source>
</evidence>
<dbReference type="EMBL" id="UPHQ01000350">
    <property type="protein sequence ID" value="VBA47380.1"/>
    <property type="molecule type" value="Genomic_DNA"/>
</dbReference>
<protein>
    <submittedName>
        <fullName evidence="2">Uncharacterized protein</fullName>
    </submittedName>
</protein>
<keyword evidence="3" id="KW-1185">Reference proteome</keyword>